<dbReference type="EMBL" id="AP025591">
    <property type="protein sequence ID" value="BDG03714.1"/>
    <property type="molecule type" value="Genomic_DNA"/>
</dbReference>
<dbReference type="Proteomes" id="UP001162891">
    <property type="component" value="Chromosome"/>
</dbReference>
<protein>
    <recommendedName>
        <fullName evidence="3">Tetratricopeptide repeat protein</fullName>
    </recommendedName>
</protein>
<dbReference type="Pfam" id="PF14559">
    <property type="entry name" value="TPR_19"/>
    <property type="match status" value="1"/>
</dbReference>
<dbReference type="SUPFAM" id="SSF48452">
    <property type="entry name" value="TPR-like"/>
    <property type="match status" value="1"/>
</dbReference>
<dbReference type="Gene3D" id="1.25.40.10">
    <property type="entry name" value="Tetratricopeptide repeat domain"/>
    <property type="match status" value="2"/>
</dbReference>
<gene>
    <name evidence="1" type="ORF">AMOR_27100</name>
</gene>
<reference evidence="2" key="1">
    <citation type="journal article" date="2022" name="Int. J. Syst. Evol. Microbiol.">
        <title>Anaeromyxobacter oryzae sp. nov., Anaeromyxobacter diazotrophicus sp. nov. and Anaeromyxobacter paludicola sp. nov., isolated from paddy soils.</title>
        <authorList>
            <person name="Itoh H."/>
            <person name="Xu Z."/>
            <person name="Mise K."/>
            <person name="Masuda Y."/>
            <person name="Ushijima N."/>
            <person name="Hayakawa C."/>
            <person name="Shiratori Y."/>
            <person name="Senoo K."/>
        </authorList>
    </citation>
    <scope>NUCLEOTIDE SEQUENCE [LARGE SCALE GENOMIC DNA]</scope>
    <source>
        <strain evidence="2">Red232</strain>
    </source>
</reference>
<proteinExistence type="predicted"/>
<dbReference type="RefSeq" id="WP_248361959.1">
    <property type="nucleotide sequence ID" value="NZ_AP025591.1"/>
</dbReference>
<evidence type="ECO:0000313" key="1">
    <source>
        <dbReference type="EMBL" id="BDG03714.1"/>
    </source>
</evidence>
<dbReference type="InterPro" id="IPR011990">
    <property type="entry name" value="TPR-like_helical_dom_sf"/>
</dbReference>
<evidence type="ECO:0000313" key="2">
    <source>
        <dbReference type="Proteomes" id="UP001162891"/>
    </source>
</evidence>
<keyword evidence="2" id="KW-1185">Reference proteome</keyword>
<name>A0ABM7WW26_9BACT</name>
<evidence type="ECO:0008006" key="3">
    <source>
        <dbReference type="Google" id="ProtNLM"/>
    </source>
</evidence>
<sequence length="209" mass="22443">MAAPKPFDRTETVIAADRARASGRRRKAIALYRAVLQARPDDATVHGKLAPLLAASGERASALASFRAAVSGHLAAGFTDRALAVLAQATEAYPDEEPLWEDVARLQVSRGRRADAVAALSRGGARLVARKAHASAERVLRRAGQLEPWHAETTLTLARALAGTGRRGDAIRLLDGLAERSGGRTRSAARRLAVRLVPGPRTLWRWLRG</sequence>
<accession>A0ABM7WW26</accession>
<organism evidence="1 2">
    <name type="scientific">Anaeromyxobacter oryzae</name>
    <dbReference type="NCBI Taxonomy" id="2918170"/>
    <lineage>
        <taxon>Bacteria</taxon>
        <taxon>Pseudomonadati</taxon>
        <taxon>Myxococcota</taxon>
        <taxon>Myxococcia</taxon>
        <taxon>Myxococcales</taxon>
        <taxon>Cystobacterineae</taxon>
        <taxon>Anaeromyxobacteraceae</taxon>
        <taxon>Anaeromyxobacter</taxon>
    </lineage>
</organism>